<keyword evidence="3" id="KW-1185">Reference proteome</keyword>
<comment type="caution">
    <text evidence="2">The sequence shown here is derived from an EMBL/GenBank/DDBJ whole genome shotgun (WGS) entry which is preliminary data.</text>
</comment>
<dbReference type="Proteomes" id="UP000614601">
    <property type="component" value="Unassembled WGS sequence"/>
</dbReference>
<keyword evidence="1" id="KW-0472">Membrane</keyword>
<feature type="transmembrane region" description="Helical" evidence="1">
    <location>
        <begin position="45"/>
        <end position="69"/>
    </location>
</feature>
<sequence length="105" mass="11857">MDIHTGYRLLCYTVYSVSFVMCMLIIILSQQVASSTPKYHQQYAFIVIFNTTIDLIVSSITVFIVPVVVVTENTLFVATENVYLQKLQYREANALLVTDGALIVE</sequence>
<organism evidence="2 3">
    <name type="scientific">Bursaphelenchus okinawaensis</name>
    <dbReference type="NCBI Taxonomy" id="465554"/>
    <lineage>
        <taxon>Eukaryota</taxon>
        <taxon>Metazoa</taxon>
        <taxon>Ecdysozoa</taxon>
        <taxon>Nematoda</taxon>
        <taxon>Chromadorea</taxon>
        <taxon>Rhabditida</taxon>
        <taxon>Tylenchina</taxon>
        <taxon>Tylenchomorpha</taxon>
        <taxon>Aphelenchoidea</taxon>
        <taxon>Aphelenchoididae</taxon>
        <taxon>Bursaphelenchus</taxon>
    </lineage>
</organism>
<dbReference type="Proteomes" id="UP000783686">
    <property type="component" value="Unassembled WGS sequence"/>
</dbReference>
<dbReference type="EMBL" id="CAJFCW020000006">
    <property type="protein sequence ID" value="CAG9124971.1"/>
    <property type="molecule type" value="Genomic_DNA"/>
</dbReference>
<accession>A0A811LJT9</accession>
<evidence type="ECO:0000256" key="1">
    <source>
        <dbReference type="SAM" id="Phobius"/>
    </source>
</evidence>
<keyword evidence="1" id="KW-0812">Transmembrane</keyword>
<gene>
    <name evidence="2" type="ORF">BOKJ2_LOCUS12839</name>
</gene>
<protein>
    <recommendedName>
        <fullName evidence="4">Serpentine receptor class gamma</fullName>
    </recommendedName>
</protein>
<evidence type="ECO:0000313" key="3">
    <source>
        <dbReference type="Proteomes" id="UP000614601"/>
    </source>
</evidence>
<dbReference type="AlphaFoldDB" id="A0A811LJT9"/>
<proteinExistence type="predicted"/>
<evidence type="ECO:0000313" key="2">
    <source>
        <dbReference type="EMBL" id="CAD5228760.1"/>
    </source>
</evidence>
<dbReference type="EMBL" id="CAJFDH010000006">
    <property type="protein sequence ID" value="CAD5228760.1"/>
    <property type="molecule type" value="Genomic_DNA"/>
</dbReference>
<reference evidence="2" key="1">
    <citation type="submission" date="2020-09" db="EMBL/GenBank/DDBJ databases">
        <authorList>
            <person name="Kikuchi T."/>
        </authorList>
    </citation>
    <scope>NUCLEOTIDE SEQUENCE</scope>
    <source>
        <strain evidence="2">SH1</strain>
    </source>
</reference>
<name>A0A811LJT9_9BILA</name>
<evidence type="ECO:0008006" key="4">
    <source>
        <dbReference type="Google" id="ProtNLM"/>
    </source>
</evidence>
<feature type="transmembrane region" description="Helical" evidence="1">
    <location>
        <begin position="12"/>
        <end position="33"/>
    </location>
</feature>
<keyword evidence="1" id="KW-1133">Transmembrane helix</keyword>